<feature type="binding site" evidence="11">
    <location>
        <begin position="18"/>
        <end position="25"/>
    </location>
    <ligand>
        <name>ATP</name>
        <dbReference type="ChEBI" id="CHEBI:30616"/>
    </ligand>
</feature>
<dbReference type="EC" id="2.7.4.9" evidence="2 11"/>
<dbReference type="FunFam" id="3.40.50.300:FF:000225">
    <property type="entry name" value="Thymidylate kinase"/>
    <property type="match status" value="1"/>
</dbReference>
<dbReference type="Pfam" id="PF02223">
    <property type="entry name" value="Thymidylate_kin"/>
    <property type="match status" value="1"/>
</dbReference>
<reference evidence="14" key="1">
    <citation type="submission" date="2018-08" db="EMBL/GenBank/DDBJ databases">
        <authorList>
            <person name="Chevrot R."/>
        </authorList>
    </citation>
    <scope>NUCLEOTIDE SEQUENCE [LARGE SCALE GENOMIC DNA]</scope>
</reference>
<dbReference type="GO" id="GO:0006233">
    <property type="term" value="P:dTDP biosynthetic process"/>
    <property type="evidence" value="ECO:0007669"/>
    <property type="project" value="InterPro"/>
</dbReference>
<dbReference type="GO" id="GO:0005524">
    <property type="term" value="F:ATP binding"/>
    <property type="evidence" value="ECO:0007669"/>
    <property type="project" value="UniProtKB-UniRule"/>
</dbReference>
<protein>
    <recommendedName>
        <fullName evidence="3 11">Thymidylate kinase</fullName>
        <ecNumber evidence="2 11">2.7.4.9</ecNumber>
    </recommendedName>
    <alternativeName>
        <fullName evidence="11">dTMP kinase</fullName>
    </alternativeName>
</protein>
<dbReference type="SUPFAM" id="SSF52540">
    <property type="entry name" value="P-loop containing nucleoside triphosphate hydrolases"/>
    <property type="match status" value="1"/>
</dbReference>
<dbReference type="GO" id="GO:0006235">
    <property type="term" value="P:dTTP biosynthetic process"/>
    <property type="evidence" value="ECO:0007669"/>
    <property type="project" value="UniProtKB-UniRule"/>
</dbReference>
<evidence type="ECO:0000256" key="6">
    <source>
        <dbReference type="ARBA" id="ARBA00022741"/>
    </source>
</evidence>
<comment type="function">
    <text evidence="10 11">Phosphorylation of dTMP to form dTDP in both de novo and salvage pathways of dTTP synthesis.</text>
</comment>
<name>A0A383RL10_PAEAL</name>
<evidence type="ECO:0000256" key="11">
    <source>
        <dbReference type="HAMAP-Rule" id="MF_00165"/>
    </source>
</evidence>
<dbReference type="PROSITE" id="PS01331">
    <property type="entry name" value="THYMIDYLATE_KINASE"/>
    <property type="match status" value="1"/>
</dbReference>
<evidence type="ECO:0000259" key="12">
    <source>
        <dbReference type="Pfam" id="PF02223"/>
    </source>
</evidence>
<dbReference type="HAMAP" id="MF_00165">
    <property type="entry name" value="Thymidylate_kinase"/>
    <property type="match status" value="1"/>
</dbReference>
<dbReference type="InterPro" id="IPR018094">
    <property type="entry name" value="Thymidylate_kinase"/>
</dbReference>
<dbReference type="EMBL" id="LS992241">
    <property type="protein sequence ID" value="SYX86996.1"/>
    <property type="molecule type" value="Genomic_DNA"/>
</dbReference>
<evidence type="ECO:0000256" key="4">
    <source>
        <dbReference type="ARBA" id="ARBA00022679"/>
    </source>
</evidence>
<evidence type="ECO:0000256" key="10">
    <source>
        <dbReference type="ARBA" id="ARBA00057735"/>
    </source>
</evidence>
<evidence type="ECO:0000256" key="7">
    <source>
        <dbReference type="ARBA" id="ARBA00022777"/>
    </source>
</evidence>
<keyword evidence="7 11" id="KW-0418">Kinase</keyword>
<evidence type="ECO:0000256" key="1">
    <source>
        <dbReference type="ARBA" id="ARBA00009776"/>
    </source>
</evidence>
<keyword evidence="8 11" id="KW-0067">ATP-binding</keyword>
<sequence>MSKQQRAERPGWFITLEGGEGAGKSSAIELLTDKLRQQGMNVVVTREPGGVRIAEKIRSIILDPEHTEMDARTEALLYAAARRQHLVEVVIPALEQGAIVLCDRFVDSSLAYQGYARGLGMEDVWEINRFAIHDTMPDITFWLDIDPQAGLDRIAANQSREVNRLDKEKLAFHEAVREGYERIANQQPERIVQLDATQSLTQISGQMFDILCERTQDFAGRMYK</sequence>
<organism evidence="13 14">
    <name type="scientific">Paenibacillus alvei</name>
    <name type="common">Bacillus alvei</name>
    <dbReference type="NCBI Taxonomy" id="44250"/>
    <lineage>
        <taxon>Bacteria</taxon>
        <taxon>Bacillati</taxon>
        <taxon>Bacillota</taxon>
        <taxon>Bacilli</taxon>
        <taxon>Bacillales</taxon>
        <taxon>Paenibacillaceae</taxon>
        <taxon>Paenibacillus</taxon>
    </lineage>
</organism>
<evidence type="ECO:0000256" key="9">
    <source>
        <dbReference type="ARBA" id="ARBA00048743"/>
    </source>
</evidence>
<evidence type="ECO:0000313" key="14">
    <source>
        <dbReference type="Proteomes" id="UP000304148"/>
    </source>
</evidence>
<comment type="catalytic activity">
    <reaction evidence="9 11">
        <text>dTMP + ATP = dTDP + ADP</text>
        <dbReference type="Rhea" id="RHEA:13517"/>
        <dbReference type="ChEBI" id="CHEBI:30616"/>
        <dbReference type="ChEBI" id="CHEBI:58369"/>
        <dbReference type="ChEBI" id="CHEBI:63528"/>
        <dbReference type="ChEBI" id="CHEBI:456216"/>
        <dbReference type="EC" id="2.7.4.9"/>
    </reaction>
</comment>
<evidence type="ECO:0000256" key="2">
    <source>
        <dbReference type="ARBA" id="ARBA00012980"/>
    </source>
</evidence>
<accession>A0A383RL10</accession>
<feature type="domain" description="Thymidylate kinase-like" evidence="12">
    <location>
        <begin position="16"/>
        <end position="203"/>
    </location>
</feature>
<dbReference type="InterPro" id="IPR027417">
    <property type="entry name" value="P-loop_NTPase"/>
</dbReference>
<evidence type="ECO:0000256" key="3">
    <source>
        <dbReference type="ARBA" id="ARBA00017144"/>
    </source>
</evidence>
<dbReference type="GO" id="GO:0006227">
    <property type="term" value="P:dUDP biosynthetic process"/>
    <property type="evidence" value="ECO:0007669"/>
    <property type="project" value="TreeGrafter"/>
</dbReference>
<dbReference type="InterPro" id="IPR018095">
    <property type="entry name" value="Thymidylate_kin_CS"/>
</dbReference>
<keyword evidence="4 11" id="KW-0808">Transferase</keyword>
<dbReference type="NCBIfam" id="TIGR00041">
    <property type="entry name" value="DTMP_kinase"/>
    <property type="match status" value="1"/>
</dbReference>
<dbReference type="InterPro" id="IPR039430">
    <property type="entry name" value="Thymidylate_kin-like_dom"/>
</dbReference>
<comment type="similarity">
    <text evidence="1 11">Belongs to the thymidylate kinase family.</text>
</comment>
<dbReference type="GO" id="GO:0004798">
    <property type="term" value="F:dTMP kinase activity"/>
    <property type="evidence" value="ECO:0007669"/>
    <property type="project" value="UniProtKB-UniRule"/>
</dbReference>
<dbReference type="AlphaFoldDB" id="A0A383RL10"/>
<dbReference type="Gene3D" id="3.40.50.300">
    <property type="entry name" value="P-loop containing nucleotide triphosphate hydrolases"/>
    <property type="match status" value="1"/>
</dbReference>
<dbReference type="RefSeq" id="WP_138188750.1">
    <property type="nucleotide sequence ID" value="NZ_LS992241.1"/>
</dbReference>
<dbReference type="Proteomes" id="UP000304148">
    <property type="component" value="Chromosome"/>
</dbReference>
<evidence type="ECO:0000256" key="5">
    <source>
        <dbReference type="ARBA" id="ARBA00022727"/>
    </source>
</evidence>
<proteinExistence type="inferred from homology"/>
<evidence type="ECO:0000256" key="8">
    <source>
        <dbReference type="ARBA" id="ARBA00022840"/>
    </source>
</evidence>
<dbReference type="CDD" id="cd01672">
    <property type="entry name" value="TMPK"/>
    <property type="match status" value="1"/>
</dbReference>
<evidence type="ECO:0000313" key="13">
    <source>
        <dbReference type="EMBL" id="SYX86996.1"/>
    </source>
</evidence>
<dbReference type="GO" id="GO:0005829">
    <property type="term" value="C:cytosol"/>
    <property type="evidence" value="ECO:0007669"/>
    <property type="project" value="TreeGrafter"/>
</dbReference>
<gene>
    <name evidence="11 13" type="primary">tmk</name>
    <name evidence="13" type="ORF">PBLR_15423</name>
</gene>
<keyword evidence="5 11" id="KW-0545">Nucleotide biosynthesis</keyword>
<dbReference type="PANTHER" id="PTHR10344:SF4">
    <property type="entry name" value="UMP-CMP KINASE 2, MITOCHONDRIAL"/>
    <property type="match status" value="1"/>
</dbReference>
<keyword evidence="6 11" id="KW-0547">Nucleotide-binding</keyword>
<dbReference type="PANTHER" id="PTHR10344">
    <property type="entry name" value="THYMIDYLATE KINASE"/>
    <property type="match status" value="1"/>
</dbReference>